<dbReference type="GO" id="GO:0051903">
    <property type="term" value="F:S-(hydroxymethyl)glutathione dehydrogenase [NAD(P)+] activity"/>
    <property type="evidence" value="ECO:0007669"/>
    <property type="project" value="TreeGrafter"/>
</dbReference>
<dbReference type="Gene3D" id="3.90.180.10">
    <property type="entry name" value="Medium-chain alcohol dehydrogenases, catalytic domain"/>
    <property type="match status" value="1"/>
</dbReference>
<keyword evidence="10" id="KW-1185">Reference proteome</keyword>
<dbReference type="eggNOG" id="COG1062">
    <property type="taxonomic scope" value="Bacteria"/>
</dbReference>
<comment type="similarity">
    <text evidence="2 7">Belongs to the zinc-containing alcohol dehydrogenase family.</text>
</comment>
<dbReference type="RefSeq" id="WP_083649936.1">
    <property type="nucleotide sequence ID" value="NZ_CP008953.1"/>
</dbReference>
<dbReference type="KEGG" id="aja:AJAP_28520"/>
<dbReference type="InterPro" id="IPR011032">
    <property type="entry name" value="GroES-like_sf"/>
</dbReference>
<protein>
    <recommendedName>
        <fullName evidence="8">Enoyl reductase (ER) domain-containing protein</fullName>
    </recommendedName>
</protein>
<dbReference type="EMBL" id="CP008953">
    <property type="protein sequence ID" value="AIG78542.1"/>
    <property type="molecule type" value="Genomic_DNA"/>
</dbReference>
<dbReference type="InterPro" id="IPR002328">
    <property type="entry name" value="ADH_Zn_CS"/>
</dbReference>
<dbReference type="PROSITE" id="PS00059">
    <property type="entry name" value="ADH_ZINC"/>
    <property type="match status" value="1"/>
</dbReference>
<evidence type="ECO:0000256" key="6">
    <source>
        <dbReference type="ARBA" id="ARBA00023027"/>
    </source>
</evidence>
<keyword evidence="5" id="KW-0560">Oxidoreductase</keyword>
<keyword evidence="3 7" id="KW-0479">Metal-binding</keyword>
<dbReference type="SUPFAM" id="SSF51735">
    <property type="entry name" value="NAD(P)-binding Rossmann-fold domains"/>
    <property type="match status" value="1"/>
</dbReference>
<dbReference type="InterPro" id="IPR036291">
    <property type="entry name" value="NAD(P)-bd_dom_sf"/>
</dbReference>
<evidence type="ECO:0000256" key="5">
    <source>
        <dbReference type="ARBA" id="ARBA00023002"/>
    </source>
</evidence>
<dbReference type="PANTHER" id="PTHR43880:SF12">
    <property type="entry name" value="ALCOHOL DEHYDROGENASE CLASS-3"/>
    <property type="match status" value="1"/>
</dbReference>
<feature type="domain" description="Enoyl reductase (ER)" evidence="8">
    <location>
        <begin position="20"/>
        <end position="366"/>
    </location>
</feature>
<proteinExistence type="inferred from homology"/>
<dbReference type="SMART" id="SM00829">
    <property type="entry name" value="PKS_ER"/>
    <property type="match status" value="1"/>
</dbReference>
<dbReference type="STRING" id="208439.AJAP_28520"/>
<evidence type="ECO:0000259" key="8">
    <source>
        <dbReference type="SMART" id="SM00829"/>
    </source>
</evidence>
<evidence type="ECO:0000256" key="4">
    <source>
        <dbReference type="ARBA" id="ARBA00022833"/>
    </source>
</evidence>
<evidence type="ECO:0000256" key="7">
    <source>
        <dbReference type="RuleBase" id="RU361277"/>
    </source>
</evidence>
<dbReference type="FunFam" id="3.40.50.720:FF:000003">
    <property type="entry name" value="S-(hydroxymethyl)glutathione dehydrogenase"/>
    <property type="match status" value="1"/>
</dbReference>
<sequence>MTITTGTVRATAAVLRTPDGPFRLEDVVLDAPGRGEVVVRIAGVGLCHTDLLPRTPVVKPPVIAGHEAAGVVEAVGDGVADPLVGDHVVLSFDSCGDCANCLAAQPAYCESFWPRNMSGKRADRSTGARDAEGNAVKGRWFGQSSFATHAVVAARNTIKVDPALPLELLGPLACGVLTGAGSVFNSLDLGPGTGLAVFGAGTVGLSAIMAARVAGATTIVAVDLNPERLRLAEELGATHVVDATTPDLTQHLKKLTGGGLEYTLDTTGVPTVITTAIDVLRLRGVCGLLGVQRGALAIRPDQFALGRTVKGILEGDAVPKLLIPRLIALWRQGRFPFDKLITTFPLDEINDAEAAMHAGSVVKPVLLPTPTKEL</sequence>
<dbReference type="Gene3D" id="3.40.50.720">
    <property type="entry name" value="NAD(P)-binding Rossmann-like Domain"/>
    <property type="match status" value="1"/>
</dbReference>
<dbReference type="InterPro" id="IPR013149">
    <property type="entry name" value="ADH-like_C"/>
</dbReference>
<dbReference type="Pfam" id="PF08240">
    <property type="entry name" value="ADH_N"/>
    <property type="match status" value="1"/>
</dbReference>
<dbReference type="SUPFAM" id="SSF50129">
    <property type="entry name" value="GroES-like"/>
    <property type="match status" value="1"/>
</dbReference>
<gene>
    <name evidence="9" type="ORF">AJAP_28520</name>
</gene>
<dbReference type="GO" id="GO:0008270">
    <property type="term" value="F:zinc ion binding"/>
    <property type="evidence" value="ECO:0007669"/>
    <property type="project" value="InterPro"/>
</dbReference>
<evidence type="ECO:0000256" key="3">
    <source>
        <dbReference type="ARBA" id="ARBA00022723"/>
    </source>
</evidence>
<dbReference type="AlphaFoldDB" id="A0A075UWG0"/>
<dbReference type="GO" id="GO:0046294">
    <property type="term" value="P:formaldehyde catabolic process"/>
    <property type="evidence" value="ECO:0007669"/>
    <property type="project" value="TreeGrafter"/>
</dbReference>
<dbReference type="CDD" id="cd08278">
    <property type="entry name" value="benzyl_alcohol_DH"/>
    <property type="match status" value="1"/>
</dbReference>
<dbReference type="InterPro" id="IPR013154">
    <property type="entry name" value="ADH-like_N"/>
</dbReference>
<dbReference type="GO" id="GO:0005829">
    <property type="term" value="C:cytosol"/>
    <property type="evidence" value="ECO:0007669"/>
    <property type="project" value="TreeGrafter"/>
</dbReference>
<keyword evidence="6" id="KW-0520">NAD</keyword>
<evidence type="ECO:0000313" key="10">
    <source>
        <dbReference type="Proteomes" id="UP000028492"/>
    </source>
</evidence>
<name>A0A075UWG0_9PSEU</name>
<comment type="cofactor">
    <cofactor evidence="1 7">
        <name>Zn(2+)</name>
        <dbReference type="ChEBI" id="CHEBI:29105"/>
    </cofactor>
</comment>
<keyword evidence="4 7" id="KW-0862">Zinc</keyword>
<reference evidence="9 10" key="1">
    <citation type="journal article" date="2014" name="J. Biotechnol.">
        <title>Complete genome sequence of the actinobacterium Amycolatopsis japonica MG417-CF17(T) (=DSM 44213T) producing (S,S)-N,N'-ethylenediaminedisuccinic acid.</title>
        <authorList>
            <person name="Stegmann E."/>
            <person name="Albersmeier A."/>
            <person name="Spohn M."/>
            <person name="Gert H."/>
            <person name="Weber T."/>
            <person name="Wohlleben W."/>
            <person name="Kalinowski J."/>
            <person name="Ruckert C."/>
        </authorList>
    </citation>
    <scope>NUCLEOTIDE SEQUENCE [LARGE SCALE GENOMIC DNA]</scope>
    <source>
        <strain evidence="10">MG417-CF17 (DSM 44213)</strain>
    </source>
</reference>
<dbReference type="HOGENOM" id="CLU_026673_14_1_11"/>
<dbReference type="Pfam" id="PF00107">
    <property type="entry name" value="ADH_zinc_N"/>
    <property type="match status" value="1"/>
</dbReference>
<dbReference type="InterPro" id="IPR020843">
    <property type="entry name" value="ER"/>
</dbReference>
<evidence type="ECO:0000256" key="1">
    <source>
        <dbReference type="ARBA" id="ARBA00001947"/>
    </source>
</evidence>
<organism evidence="9 10">
    <name type="scientific">Amycolatopsis japonica</name>
    <dbReference type="NCBI Taxonomy" id="208439"/>
    <lineage>
        <taxon>Bacteria</taxon>
        <taxon>Bacillati</taxon>
        <taxon>Actinomycetota</taxon>
        <taxon>Actinomycetes</taxon>
        <taxon>Pseudonocardiales</taxon>
        <taxon>Pseudonocardiaceae</taxon>
        <taxon>Amycolatopsis</taxon>
        <taxon>Amycolatopsis japonica group</taxon>
    </lineage>
</organism>
<evidence type="ECO:0000256" key="2">
    <source>
        <dbReference type="ARBA" id="ARBA00008072"/>
    </source>
</evidence>
<accession>A0A075UWG0</accession>
<dbReference type="PANTHER" id="PTHR43880">
    <property type="entry name" value="ALCOHOL DEHYDROGENASE"/>
    <property type="match status" value="1"/>
</dbReference>
<evidence type="ECO:0000313" key="9">
    <source>
        <dbReference type="EMBL" id="AIG78542.1"/>
    </source>
</evidence>
<dbReference type="Proteomes" id="UP000028492">
    <property type="component" value="Chromosome"/>
</dbReference>